<dbReference type="EMBL" id="JX238501">
    <property type="protein sequence ID" value="AGB62728.1"/>
    <property type="molecule type" value="Genomic_DNA"/>
</dbReference>
<reference evidence="1" key="1">
    <citation type="submission" date="2013-11" db="EMBL/GenBank/DDBJ databases">
        <title>Discovery of phiAGATE novel phage infecting Bacillus pumilus leads to new insights in phylogeny of subfamily Spounavirinae.</title>
        <authorList>
            <person name="Barylski J."/>
            <person name="Nowicki G."/>
            <person name="Gozdzicka-Jozefiak A."/>
        </authorList>
    </citation>
    <scope>NUCLEOTIDE SEQUENCE [LARGE SCALE GENOMIC DNA]</scope>
</reference>
<sequence length="43" mass="4896">MKDRVTIPELELRVGKSGSKEEREKVVLKATSIATQIKRKERG</sequence>
<proteinExistence type="predicted"/>
<dbReference type="KEGG" id="vg:14516129"/>
<dbReference type="RefSeq" id="YP_007349321.1">
    <property type="nucleotide sequence ID" value="NC_020081.2"/>
</dbReference>
<accession>L0L997</accession>
<protein>
    <submittedName>
        <fullName evidence="1">Uncharacterized protein</fullName>
    </submittedName>
</protein>
<organism evidence="1 2">
    <name type="scientific">Bacillus phage phiAGATE</name>
    <dbReference type="NCBI Taxonomy" id="1204533"/>
    <lineage>
        <taxon>Viruses</taxon>
        <taxon>Duplodnaviria</taxon>
        <taxon>Heunggongvirae</taxon>
        <taxon>Uroviricota</taxon>
        <taxon>Caudoviricetes</taxon>
        <taxon>Herelleviridae</taxon>
        <taxon>Bastillevirinae</taxon>
        <taxon>Agatevirus</taxon>
        <taxon>Agatevirus agate</taxon>
    </lineage>
</organism>
<evidence type="ECO:0000313" key="2">
    <source>
        <dbReference type="Proteomes" id="UP000010364"/>
    </source>
</evidence>
<keyword evidence="2" id="KW-1185">Reference proteome</keyword>
<dbReference type="Proteomes" id="UP000010364">
    <property type="component" value="Segment"/>
</dbReference>
<dbReference type="GeneID" id="14516129"/>
<evidence type="ECO:0000313" key="1">
    <source>
        <dbReference type="EMBL" id="AGB62728.1"/>
    </source>
</evidence>
<name>L0L997_9CAUD</name>